<protein>
    <submittedName>
        <fullName evidence="1">Uncharacterized protein</fullName>
    </submittedName>
</protein>
<organism evidence="1 2">
    <name type="scientific">Sphagnum troendelagicum</name>
    <dbReference type="NCBI Taxonomy" id="128251"/>
    <lineage>
        <taxon>Eukaryota</taxon>
        <taxon>Viridiplantae</taxon>
        <taxon>Streptophyta</taxon>
        <taxon>Embryophyta</taxon>
        <taxon>Bryophyta</taxon>
        <taxon>Sphagnophytina</taxon>
        <taxon>Sphagnopsida</taxon>
        <taxon>Sphagnales</taxon>
        <taxon>Sphagnaceae</taxon>
        <taxon>Sphagnum</taxon>
    </lineage>
</organism>
<dbReference type="Proteomes" id="UP001497512">
    <property type="component" value="Chromosome 6"/>
</dbReference>
<accession>A0ABP0UUI6</accession>
<sequence length="180" mass="20888">MDWFGMTRTDRESVQHRTCCFGINHSKHLSDHHLYMVDIVSKDDQPQELVPQEVEDRRENGTMQSYAAKLVLQRKRPCYYDKQQQLVLAAQRLLEASEHNSQSADLEEEEECGTDSKGSDIWEDVRCMELLQGGLLPANVDPLESKRARKRILNYHWQGQSLYFRGLLVPKPKDQMGLVV</sequence>
<proteinExistence type="predicted"/>
<dbReference type="EMBL" id="OZ019898">
    <property type="protein sequence ID" value="CAK9230060.1"/>
    <property type="molecule type" value="Genomic_DNA"/>
</dbReference>
<keyword evidence="2" id="KW-1185">Reference proteome</keyword>
<reference evidence="1" key="1">
    <citation type="submission" date="2024-02" db="EMBL/GenBank/DDBJ databases">
        <authorList>
            <consortium name="ELIXIR-Norway"/>
            <consortium name="Elixir Norway"/>
        </authorList>
    </citation>
    <scope>NUCLEOTIDE SEQUENCE</scope>
</reference>
<gene>
    <name evidence="1" type="ORF">CSSPTR1EN2_LOCUS20044</name>
</gene>
<name>A0ABP0UUI6_9BRYO</name>
<evidence type="ECO:0000313" key="1">
    <source>
        <dbReference type="EMBL" id="CAK9230060.1"/>
    </source>
</evidence>
<evidence type="ECO:0000313" key="2">
    <source>
        <dbReference type="Proteomes" id="UP001497512"/>
    </source>
</evidence>